<gene>
    <name evidence="1" type="ORF">C7378_0429</name>
</gene>
<name>A0A4R1LAI1_9BACT</name>
<dbReference type="EMBL" id="SMGK01000001">
    <property type="protein sequence ID" value="TCK75446.1"/>
    <property type="molecule type" value="Genomic_DNA"/>
</dbReference>
<reference evidence="1 2" key="1">
    <citation type="submission" date="2019-03" db="EMBL/GenBank/DDBJ databases">
        <title>Genomic Encyclopedia of Type Strains, Phase IV (KMG-IV): sequencing the most valuable type-strain genomes for metagenomic binning, comparative biology and taxonomic classification.</title>
        <authorList>
            <person name="Goeker M."/>
        </authorList>
    </citation>
    <scope>NUCLEOTIDE SEQUENCE [LARGE SCALE GENOMIC DNA]</scope>
    <source>
        <strain evidence="1 2">DSM 103428</strain>
    </source>
</reference>
<accession>A0A4R1LAI1</accession>
<sequence>MRTGLTLAVVLLVTGWLQLGSLPVAAQSDSTAKIQAMLDAPGTTVNLPAGVFIVGCAAPLVLPLPSNKVVRGAGTGATTLLACPHKKYDVQSLSYSGSGPYTILVKIKGDFSLPDWNAYAQPSVIAISGAPKGYSGSFANPLIVAPNTIRLIVRERPSMALSNQGRLSAGLYPIQAYDYRSHTSSKNLTVENLTMSGNCPPASGGNCAAADRNDRALAIFSRGATAAANAHTLVFRNVIFRDSWEDAVRIDSVGGTNSNGFVFDHDQFLNAGWHAVEMYGVSNFRFINNRVINYGWNSDTADALAFRGNGGGPQRGYIIANNFTQTGTGSNNFALEAVYGSAKDFMDKVSITGNIFDANHGAKTGNGISLMIASGVILNNRFINGAQQNHRDGFEFDCLSCEIGGNVIDGGTMQLTPYCLNNVCVDAQSIDVHDNVVNQTSVGQGVEFPALGVGGGPAGSKGYLSDIKLNHNTVNQDIPKNAPGNVIGIGLGMREGGVSFTPLVNLTVENNILRAIGGNPNTTAFGIYGTPNQDASSAHWIFRNNTTTGYAVHARALGVNVAGKKIGSMVSDLKFENERTDHPDHMFIDQSGGSQPIPSIISPIRILTPPEPR</sequence>
<evidence type="ECO:0000313" key="2">
    <source>
        <dbReference type="Proteomes" id="UP000295210"/>
    </source>
</evidence>
<proteinExistence type="predicted"/>
<dbReference type="Proteomes" id="UP000295210">
    <property type="component" value="Unassembled WGS sequence"/>
</dbReference>
<evidence type="ECO:0000313" key="1">
    <source>
        <dbReference type="EMBL" id="TCK75446.1"/>
    </source>
</evidence>
<dbReference type="Gene3D" id="2.160.20.10">
    <property type="entry name" value="Single-stranded right-handed beta-helix, Pectin lyase-like"/>
    <property type="match status" value="1"/>
</dbReference>
<dbReference type="SUPFAM" id="SSF51126">
    <property type="entry name" value="Pectin lyase-like"/>
    <property type="match status" value="1"/>
</dbReference>
<keyword evidence="2" id="KW-1185">Reference proteome</keyword>
<organism evidence="1 2">
    <name type="scientific">Acidipila rosea</name>
    <dbReference type="NCBI Taxonomy" id="768535"/>
    <lineage>
        <taxon>Bacteria</taxon>
        <taxon>Pseudomonadati</taxon>
        <taxon>Acidobacteriota</taxon>
        <taxon>Terriglobia</taxon>
        <taxon>Terriglobales</taxon>
        <taxon>Acidobacteriaceae</taxon>
        <taxon>Acidipila</taxon>
    </lineage>
</organism>
<protein>
    <submittedName>
        <fullName evidence="1">Uncharacterized protein</fullName>
    </submittedName>
</protein>
<dbReference type="RefSeq" id="WP_131991214.1">
    <property type="nucleotide sequence ID" value="NZ_SMGK01000001.1"/>
</dbReference>
<dbReference type="InterPro" id="IPR011050">
    <property type="entry name" value="Pectin_lyase_fold/virulence"/>
</dbReference>
<dbReference type="AlphaFoldDB" id="A0A4R1LAI1"/>
<dbReference type="InterPro" id="IPR012334">
    <property type="entry name" value="Pectin_lyas_fold"/>
</dbReference>
<comment type="caution">
    <text evidence="1">The sequence shown here is derived from an EMBL/GenBank/DDBJ whole genome shotgun (WGS) entry which is preliminary data.</text>
</comment>